<evidence type="ECO:0000313" key="2">
    <source>
        <dbReference type="Proteomes" id="UP000237271"/>
    </source>
</evidence>
<name>A0A2P4YTQ2_9STRA</name>
<evidence type="ECO:0000313" key="1">
    <source>
        <dbReference type="EMBL" id="POM81169.1"/>
    </source>
</evidence>
<reference evidence="1 2" key="1">
    <citation type="journal article" date="2017" name="Genome Biol. Evol.">
        <title>Phytophthora megakarya and P. palmivora, closely related causal agents of cacao black pod rot, underwent increases in genome sizes and gene numbers by different mechanisms.</title>
        <authorList>
            <person name="Ali S.S."/>
            <person name="Shao J."/>
            <person name="Lary D.J."/>
            <person name="Kronmiller B."/>
            <person name="Shen D."/>
            <person name="Strem M.D."/>
            <person name="Amoako-Attah I."/>
            <person name="Akrofi A.Y."/>
            <person name="Begoude B.A."/>
            <person name="Ten Hoopen G.M."/>
            <person name="Coulibaly K."/>
            <person name="Kebe B.I."/>
            <person name="Melnick R.L."/>
            <person name="Guiltinan M.J."/>
            <person name="Tyler B.M."/>
            <person name="Meinhardt L.W."/>
            <person name="Bailey B.A."/>
        </authorList>
    </citation>
    <scope>NUCLEOTIDE SEQUENCE [LARGE SCALE GENOMIC DNA]</scope>
    <source>
        <strain evidence="2">sbr112.9</strain>
    </source>
</reference>
<keyword evidence="2" id="KW-1185">Reference proteome</keyword>
<dbReference type="AlphaFoldDB" id="A0A2P4YTQ2"/>
<proteinExistence type="predicted"/>
<comment type="caution">
    <text evidence="1">The sequence shown here is derived from an EMBL/GenBank/DDBJ whole genome shotgun (WGS) entry which is preliminary data.</text>
</comment>
<dbReference type="OrthoDB" id="90415at2759"/>
<dbReference type="EMBL" id="NCKW01000150">
    <property type="protein sequence ID" value="POM81169.1"/>
    <property type="molecule type" value="Genomic_DNA"/>
</dbReference>
<gene>
    <name evidence="1" type="ORF">PHPALM_903</name>
</gene>
<sequence length="209" mass="23724">MKEGIRWFELIFKTGRLNSIPLTRFTRRHEPDISIYMDSSDRDQKQYLRIKFCEEELKLIHTFNLTGRNEFFLNVREVMSVVFAAIAWGNAGAVHITRPTLTYGSGPTTFRPCMDKTRQVETSMPKCFVYLVSETCHITGDDNKVADAGSRMWQSPTLAFLFTKLSSGYRFQATHAISRIYGSATARSGYSTVVKEALFTCVGSVDCLV</sequence>
<accession>A0A2P4YTQ2</accession>
<dbReference type="Proteomes" id="UP000237271">
    <property type="component" value="Unassembled WGS sequence"/>
</dbReference>
<protein>
    <submittedName>
        <fullName evidence="1">Uncharacterized protein</fullName>
    </submittedName>
</protein>
<organism evidence="1 2">
    <name type="scientific">Phytophthora palmivora</name>
    <dbReference type="NCBI Taxonomy" id="4796"/>
    <lineage>
        <taxon>Eukaryota</taxon>
        <taxon>Sar</taxon>
        <taxon>Stramenopiles</taxon>
        <taxon>Oomycota</taxon>
        <taxon>Peronosporomycetes</taxon>
        <taxon>Peronosporales</taxon>
        <taxon>Peronosporaceae</taxon>
        <taxon>Phytophthora</taxon>
    </lineage>
</organism>